<evidence type="ECO:0000256" key="3">
    <source>
        <dbReference type="ARBA" id="ARBA00022573"/>
    </source>
</evidence>
<dbReference type="AlphaFoldDB" id="A0A3S1AKE3"/>
<dbReference type="Pfam" id="PF13411">
    <property type="entry name" value="MerR_1"/>
    <property type="match status" value="1"/>
</dbReference>
<gene>
    <name evidence="6" type="ORF">DSM106972_053730</name>
</gene>
<reference evidence="6" key="1">
    <citation type="submission" date="2018-12" db="EMBL/GenBank/DDBJ databases">
        <authorList>
            <person name="Will S."/>
            <person name="Neumann-Schaal M."/>
            <person name="Henke P."/>
        </authorList>
    </citation>
    <scope>NUCLEOTIDE SEQUENCE</scope>
    <source>
        <strain evidence="6">PCC 7102</strain>
    </source>
</reference>
<reference evidence="6" key="2">
    <citation type="journal article" date="2019" name="Genome Biol. Evol.">
        <title>Day and night: Metabolic profiles and evolutionary relationships of six axenic non-marine cyanobacteria.</title>
        <authorList>
            <person name="Will S.E."/>
            <person name="Henke P."/>
            <person name="Boedeker C."/>
            <person name="Huang S."/>
            <person name="Brinkmann H."/>
            <person name="Rohde M."/>
            <person name="Jarek M."/>
            <person name="Friedl T."/>
            <person name="Seufert S."/>
            <person name="Schumacher M."/>
            <person name="Overmann J."/>
            <person name="Neumann-Schaal M."/>
            <person name="Petersen J."/>
        </authorList>
    </citation>
    <scope>NUCLEOTIDE SEQUENCE [LARGE SCALE GENOMIC DNA]</scope>
    <source>
        <strain evidence="6">PCC 7102</strain>
    </source>
</reference>
<dbReference type="GO" id="GO:0016993">
    <property type="term" value="F:precorrin-8X methylmutase activity"/>
    <property type="evidence" value="ECO:0007669"/>
    <property type="project" value="InterPro"/>
</dbReference>
<dbReference type="GO" id="GO:0009236">
    <property type="term" value="P:cobalamin biosynthetic process"/>
    <property type="evidence" value="ECO:0007669"/>
    <property type="project" value="UniProtKB-UniPathway"/>
</dbReference>
<evidence type="ECO:0000313" key="7">
    <source>
        <dbReference type="Proteomes" id="UP000271624"/>
    </source>
</evidence>
<dbReference type="InterPro" id="IPR036588">
    <property type="entry name" value="CobH/CbiC_sf"/>
</dbReference>
<dbReference type="InterPro" id="IPR000551">
    <property type="entry name" value="MerR-type_HTH_dom"/>
</dbReference>
<evidence type="ECO:0000259" key="5">
    <source>
        <dbReference type="PROSITE" id="PS50937"/>
    </source>
</evidence>
<dbReference type="RefSeq" id="WP_127083671.1">
    <property type="nucleotide sequence ID" value="NZ_RSCL01000014.1"/>
</dbReference>
<dbReference type="Gene3D" id="1.10.1660.10">
    <property type="match status" value="1"/>
</dbReference>
<dbReference type="Proteomes" id="UP000271624">
    <property type="component" value="Unassembled WGS sequence"/>
</dbReference>
<name>A0A3S1AKE3_9CYAN</name>
<keyword evidence="7" id="KW-1185">Reference proteome</keyword>
<evidence type="ECO:0000256" key="4">
    <source>
        <dbReference type="ARBA" id="ARBA00023235"/>
    </source>
</evidence>
<dbReference type="PROSITE" id="PS50937">
    <property type="entry name" value="HTH_MERR_2"/>
    <property type="match status" value="1"/>
</dbReference>
<keyword evidence="4" id="KW-0413">Isomerase</keyword>
<dbReference type="SUPFAM" id="SSF63965">
    <property type="entry name" value="Precorrin-8X methylmutase CbiC/CobH"/>
    <property type="match status" value="1"/>
</dbReference>
<organism evidence="6 7">
    <name type="scientific">Dulcicalothrix desertica PCC 7102</name>
    <dbReference type="NCBI Taxonomy" id="232991"/>
    <lineage>
        <taxon>Bacteria</taxon>
        <taxon>Bacillati</taxon>
        <taxon>Cyanobacteriota</taxon>
        <taxon>Cyanophyceae</taxon>
        <taxon>Nostocales</taxon>
        <taxon>Calotrichaceae</taxon>
        <taxon>Dulcicalothrix</taxon>
    </lineage>
</organism>
<dbReference type="OrthoDB" id="9780708at2"/>
<protein>
    <recommendedName>
        <fullName evidence="5">HTH merR-type domain-containing protein</fullName>
    </recommendedName>
</protein>
<dbReference type="PANTHER" id="PTHR43588:SF1">
    <property type="entry name" value="COBALT-PRECORRIN-8 METHYLMUTASE"/>
    <property type="match status" value="1"/>
</dbReference>
<dbReference type="UniPathway" id="UPA00148"/>
<evidence type="ECO:0000313" key="6">
    <source>
        <dbReference type="EMBL" id="RUT03065.1"/>
    </source>
</evidence>
<comment type="caution">
    <text evidence="6">The sequence shown here is derived from an EMBL/GenBank/DDBJ whole genome shotgun (WGS) entry which is preliminary data.</text>
</comment>
<dbReference type="GO" id="GO:0006355">
    <property type="term" value="P:regulation of DNA-templated transcription"/>
    <property type="evidence" value="ECO:0007669"/>
    <property type="project" value="InterPro"/>
</dbReference>
<dbReference type="GO" id="GO:0003677">
    <property type="term" value="F:DNA binding"/>
    <property type="evidence" value="ECO:0007669"/>
    <property type="project" value="InterPro"/>
</dbReference>
<evidence type="ECO:0000256" key="1">
    <source>
        <dbReference type="ARBA" id="ARBA00004953"/>
    </source>
</evidence>
<comment type="pathway">
    <text evidence="1">Cofactor biosynthesis; adenosylcobalamin biosynthesis.</text>
</comment>
<feature type="domain" description="HTH merR-type" evidence="5">
    <location>
        <begin position="5"/>
        <end position="76"/>
    </location>
</feature>
<comment type="similarity">
    <text evidence="2">Belongs to the CobH/CbiC family.</text>
</comment>
<keyword evidence="3" id="KW-0169">Cobalamin biosynthesis</keyword>
<dbReference type="Pfam" id="PF02570">
    <property type="entry name" value="CbiC"/>
    <property type="match status" value="1"/>
</dbReference>
<dbReference type="CDD" id="cd00592">
    <property type="entry name" value="HTH_MerR-like"/>
    <property type="match status" value="1"/>
</dbReference>
<sequence>MRAQNLTIKELTEQVGGGLTPRMVRHYHKLGLLPEASRSQSNYRLYTDKDIQHLRRIVALKSQGFQLDHIRKLLQPGSKAPLSNDLLDSLQQQYRSVTSQLTRLRQTASALEGLLGRDHSCLNVQAEALLQLQQLEVETSASLEQLEQLWDGLDAATDAHPEDFNESLQQLLTLPKRSQIEVDLLSKLVIASGDVSLVDFVRWSQNAIASSRSAIQNKCDIIVDVPAVCAGIDQARAAHLGAKITTLIDDPHITSFTEVEQEYCSSIKWQEKLEQVTPGCILVVGYAPSVLISICNLVEKKQLQPALIIGMPIGFSHAPAAKRRLIRSGVEYITTVGINGGGLLAAVALNALIESLIEKPHCHCYLKNM</sequence>
<dbReference type="EMBL" id="RSCL01000014">
    <property type="protein sequence ID" value="RUT03065.1"/>
    <property type="molecule type" value="Genomic_DNA"/>
</dbReference>
<dbReference type="InterPro" id="IPR003722">
    <property type="entry name" value="Cbl_synth_CobH/CbiC"/>
</dbReference>
<accession>A0A3S1AKE3</accession>
<dbReference type="SMART" id="SM00422">
    <property type="entry name" value="HTH_MERR"/>
    <property type="match status" value="1"/>
</dbReference>
<proteinExistence type="inferred from homology"/>
<dbReference type="SUPFAM" id="SSF46955">
    <property type="entry name" value="Putative DNA-binding domain"/>
    <property type="match status" value="1"/>
</dbReference>
<dbReference type="PANTHER" id="PTHR43588">
    <property type="entry name" value="COBALT-PRECORRIN-8 METHYLMUTASE"/>
    <property type="match status" value="1"/>
</dbReference>
<evidence type="ECO:0000256" key="2">
    <source>
        <dbReference type="ARBA" id="ARBA00009774"/>
    </source>
</evidence>
<dbReference type="Gene3D" id="3.40.50.10230">
    <property type="entry name" value="Cobalamin biosynthesis CobH/CbiC, precorrin-8X methylmutase"/>
    <property type="match status" value="1"/>
</dbReference>
<dbReference type="InterPro" id="IPR009061">
    <property type="entry name" value="DNA-bd_dom_put_sf"/>
</dbReference>